<proteinExistence type="inferred from homology"/>
<comment type="caution">
    <text evidence="6">The sequence shown here is derived from an EMBL/GenBank/DDBJ whole genome shotgun (WGS) entry which is preliminary data.</text>
</comment>
<reference evidence="6 7" key="1">
    <citation type="submission" date="2019-03" db="EMBL/GenBank/DDBJ databases">
        <title>Genomic Encyclopedia of Archaeal and Bacterial Type Strains, Phase II (KMG-II): from individual species to whole genera.</title>
        <authorList>
            <person name="Goeker M."/>
        </authorList>
    </citation>
    <scope>NUCLEOTIDE SEQUENCE [LARGE SCALE GENOMIC DNA]</scope>
    <source>
        <strain evidence="6 7">DSM 45499</strain>
    </source>
</reference>
<organism evidence="6 7">
    <name type="scientific">Actinophytocola oryzae</name>
    <dbReference type="NCBI Taxonomy" id="502181"/>
    <lineage>
        <taxon>Bacteria</taxon>
        <taxon>Bacillati</taxon>
        <taxon>Actinomycetota</taxon>
        <taxon>Actinomycetes</taxon>
        <taxon>Pseudonocardiales</taxon>
        <taxon>Pseudonocardiaceae</taxon>
    </lineage>
</organism>
<evidence type="ECO:0000259" key="5">
    <source>
        <dbReference type="Pfam" id="PF08386"/>
    </source>
</evidence>
<dbReference type="Proteomes" id="UP000294927">
    <property type="component" value="Unassembled WGS sequence"/>
</dbReference>
<dbReference type="EMBL" id="SOCP01000003">
    <property type="protein sequence ID" value="TDV55152.1"/>
    <property type="molecule type" value="Genomic_DNA"/>
</dbReference>
<dbReference type="GO" id="GO:0016787">
    <property type="term" value="F:hydrolase activity"/>
    <property type="evidence" value="ECO:0007669"/>
    <property type="project" value="UniProtKB-KW"/>
</dbReference>
<comment type="similarity">
    <text evidence="1">Belongs to the peptidase S33 family.</text>
</comment>
<sequence length="521" mass="55908">MTLRESLARQSVRKRMWAVVAVAVIGLAPLPLRAAVAGTQTHGSDSSVVWQPCPTYSDDAIRAQGVTDEQIPRYRALLARMECGVVGVPLDYGRPDGRLINVAITRFRALDQAHRLGSIAMNPGGPGAGGYLMPIKVTMFNDQSARLNERYDLIGFDPRGVGYSTKVDCAARGNPVPGVLTEAAAHDSYDMVVAAGQACVQADPGFVAQLTTVNAARDLDRVRAALGEQTLSFIGVSWGTWLGAVYRNTFPGRVGRMFLDSVVNPQDGSAVTEDEGATAAEREFARFAAWIAQHDDTYHLGATQADVQAAVLALVRDYQANPKQFTDLPPPVDGVMIANLAAQPLSTWPQVSAAFAALRDAQGPTAPPALQAIFGGHPGGSAPDAPEEMNPTMRRAAACNDDTSRLDFSTAWTRYQRRLAQNPVTGLRNMFPPECVGWPLPAQVVTLRPTGGSLVLSGHRYENITPYEWAARLHSKIGGSLFTVEDDEHGSVLKNADCAEELVAYFNTGRIDRGCDGVPTP</sequence>
<accession>A0A4R7VYP5</accession>
<dbReference type="AlphaFoldDB" id="A0A4R7VYP5"/>
<gene>
    <name evidence="6" type="ORF">CLV71_103393</name>
</gene>
<dbReference type="InterPro" id="IPR051601">
    <property type="entry name" value="Serine_prot/Carboxylest_S33"/>
</dbReference>
<dbReference type="Pfam" id="PF08386">
    <property type="entry name" value="Abhydrolase_4"/>
    <property type="match status" value="1"/>
</dbReference>
<keyword evidence="3" id="KW-0378">Hydrolase</keyword>
<evidence type="ECO:0000256" key="3">
    <source>
        <dbReference type="ARBA" id="ARBA00022801"/>
    </source>
</evidence>
<dbReference type="InterPro" id="IPR029058">
    <property type="entry name" value="AB_hydrolase_fold"/>
</dbReference>
<dbReference type="Pfam" id="PF00561">
    <property type="entry name" value="Abhydrolase_1"/>
    <property type="match status" value="1"/>
</dbReference>
<dbReference type="InterPro" id="IPR013595">
    <property type="entry name" value="Pept_S33_TAP-like_C"/>
</dbReference>
<feature type="domain" description="Peptidase S33 tripeptidyl aminopeptidase-like C-terminal" evidence="5">
    <location>
        <begin position="434"/>
        <end position="513"/>
    </location>
</feature>
<dbReference type="InterPro" id="IPR000073">
    <property type="entry name" value="AB_hydrolase_1"/>
</dbReference>
<evidence type="ECO:0000256" key="1">
    <source>
        <dbReference type="ARBA" id="ARBA00010088"/>
    </source>
</evidence>
<dbReference type="Gene3D" id="3.40.50.1820">
    <property type="entry name" value="alpha/beta hydrolase"/>
    <property type="match status" value="1"/>
</dbReference>
<evidence type="ECO:0000313" key="7">
    <source>
        <dbReference type="Proteomes" id="UP000294927"/>
    </source>
</evidence>
<keyword evidence="7" id="KW-1185">Reference proteome</keyword>
<dbReference type="SUPFAM" id="SSF53474">
    <property type="entry name" value="alpha/beta-Hydrolases"/>
    <property type="match status" value="1"/>
</dbReference>
<dbReference type="RefSeq" id="WP_166664017.1">
    <property type="nucleotide sequence ID" value="NZ_SOCP01000003.1"/>
</dbReference>
<keyword evidence="2" id="KW-0732">Signal</keyword>
<evidence type="ECO:0000259" key="4">
    <source>
        <dbReference type="Pfam" id="PF00561"/>
    </source>
</evidence>
<dbReference type="PANTHER" id="PTHR43248:SF29">
    <property type="entry name" value="TRIPEPTIDYL AMINOPEPTIDASE"/>
    <property type="match status" value="1"/>
</dbReference>
<feature type="domain" description="AB hydrolase-1" evidence="4">
    <location>
        <begin position="122"/>
        <end position="327"/>
    </location>
</feature>
<evidence type="ECO:0000313" key="6">
    <source>
        <dbReference type="EMBL" id="TDV55152.1"/>
    </source>
</evidence>
<protein>
    <submittedName>
        <fullName evidence="6">TAP-like protein</fullName>
    </submittedName>
</protein>
<evidence type="ECO:0000256" key="2">
    <source>
        <dbReference type="ARBA" id="ARBA00022729"/>
    </source>
</evidence>
<name>A0A4R7VYP5_9PSEU</name>
<dbReference type="PANTHER" id="PTHR43248">
    <property type="entry name" value="2-SUCCINYL-6-HYDROXY-2,4-CYCLOHEXADIENE-1-CARBOXYLATE SYNTHASE"/>
    <property type="match status" value="1"/>
</dbReference>